<feature type="region of interest" description="Disordered" evidence="1">
    <location>
        <begin position="346"/>
        <end position="372"/>
    </location>
</feature>
<dbReference type="PANTHER" id="PTHR12110">
    <property type="entry name" value="HYDROXYPYRUVATE ISOMERASE"/>
    <property type="match status" value="1"/>
</dbReference>
<organism evidence="3 4">
    <name type="scientific">Aspergillus awamori</name>
    <name type="common">Black koji mold</name>
    <dbReference type="NCBI Taxonomy" id="105351"/>
    <lineage>
        <taxon>Eukaryota</taxon>
        <taxon>Fungi</taxon>
        <taxon>Dikarya</taxon>
        <taxon>Ascomycota</taxon>
        <taxon>Pezizomycotina</taxon>
        <taxon>Eurotiomycetes</taxon>
        <taxon>Eurotiomycetidae</taxon>
        <taxon>Eurotiales</taxon>
        <taxon>Aspergillaceae</taxon>
        <taxon>Aspergillus</taxon>
    </lineage>
</organism>
<evidence type="ECO:0000256" key="1">
    <source>
        <dbReference type="SAM" id="MobiDB-lite"/>
    </source>
</evidence>
<accession>A0A401L6Y1</accession>
<proteinExistence type="predicted"/>
<dbReference type="Gene3D" id="3.20.20.150">
    <property type="entry name" value="Divalent-metal-dependent TIM barrel enzymes"/>
    <property type="match status" value="1"/>
</dbReference>
<evidence type="ECO:0000259" key="2">
    <source>
        <dbReference type="Pfam" id="PF01261"/>
    </source>
</evidence>
<dbReference type="AlphaFoldDB" id="A0A401L6Y1"/>
<dbReference type="SUPFAM" id="SSF51658">
    <property type="entry name" value="Xylose isomerase-like"/>
    <property type="match status" value="1"/>
</dbReference>
<dbReference type="InterPro" id="IPR036237">
    <property type="entry name" value="Xyl_isomerase-like_sf"/>
</dbReference>
<dbReference type="EMBL" id="BDHI01000028">
    <property type="protein sequence ID" value="GCB27266.1"/>
    <property type="molecule type" value="Genomic_DNA"/>
</dbReference>
<dbReference type="PANTHER" id="PTHR12110:SF38">
    <property type="entry name" value="DIOXYGENASE, PUTATIVE (AFU_ORTHOLOGUE AFUA_6G00240)-RELATED"/>
    <property type="match status" value="1"/>
</dbReference>
<feature type="domain" description="Xylose isomerase-like TIM barrel" evidence="2">
    <location>
        <begin position="26"/>
        <end position="312"/>
    </location>
</feature>
<reference evidence="3 4" key="1">
    <citation type="submission" date="2016-09" db="EMBL/GenBank/DDBJ databases">
        <title>Aspergillus awamori IFM 58123T.</title>
        <authorList>
            <person name="Kusuya Y."/>
            <person name="Shimizu M."/>
            <person name="Takahashi H."/>
            <person name="Yaguchi T."/>
        </authorList>
    </citation>
    <scope>NUCLEOTIDE SEQUENCE [LARGE SCALE GENOMIC DNA]</scope>
    <source>
        <strain evidence="3 4">IFM 58123</strain>
    </source>
</reference>
<protein>
    <submittedName>
        <fullName evidence="3">3-dehydroshikimate dehydratase</fullName>
    </submittedName>
</protein>
<evidence type="ECO:0000313" key="4">
    <source>
        <dbReference type="Proteomes" id="UP000286921"/>
    </source>
</evidence>
<dbReference type="InterPro" id="IPR013022">
    <property type="entry name" value="Xyl_isomerase-like_TIM-brl"/>
</dbReference>
<dbReference type="Pfam" id="PF01261">
    <property type="entry name" value="AP_endonuc_2"/>
    <property type="match status" value="1"/>
</dbReference>
<keyword evidence="4" id="KW-1185">Reference proteome</keyword>
<name>A0A401L6Y1_ASPAW</name>
<comment type="caution">
    <text evidence="3">The sequence shown here is derived from an EMBL/GenBank/DDBJ whole genome shotgun (WGS) entry which is preliminary data.</text>
</comment>
<sequence length="653" mass="72507">MLSNKQAIGTLSLGQHPSHTLDQKIRVASQHGFTAVEVVYSDLKRYSDAVGVPMLDAAGKIKNLCDDLSIEILSLAAFENFEGNRTSLDERMATAKHWIDIARKLHATYLQVPSNYSHDASTDKNIIVSDLQKLADLASAEEPVVSVAYEPLSWGTYCSTWDTALEIVEAVDRKNFGLCMDTFHEVTKLWASPFETSGKYPTADRDLTASLERFLKQCPLEKIFYVQLSDGELFDPPFSEAHPWYLEGEAPQFTWSKHARPFPFETELGGYMPVLEIVKAWVVDKGYTGWISMEVFDRRMRNAEFNPQDAGKRARKSSKWPPTFPGHRLSAGHAKPAHAANAAVTSAGRAAPAATATTITTRSTLSPKLPHKKPRQHYQLTTTHSIPLSLPLEITKGYSQPIIAYLVSGMRAYPSIFALNMKTHFIHPDLWPSPSSPPLPIRDIHALCKLHSTSTNKTIIPLLKQKSSSLLRTLNHTTSFEEMLATAQALLLTQCMLVLSDTDTSQSYSESISTMLYNLGQKLWQQAPIQLPGSLSPRRAWLFAESVRRTIIVGFMLRSVYSLKMRNYSVRTPFVDSLPFDMRTGLWDRDVDVDGDASGESLDAMVSLHQYSGMLESGMVHGISEFGGLILAACRGRAVQGVPYPSVAGYAGY</sequence>
<gene>
    <name evidence="3" type="ORF">AAWM_10151</name>
</gene>
<dbReference type="InterPro" id="IPR050312">
    <property type="entry name" value="IolE/XylAMocC-like"/>
</dbReference>
<evidence type="ECO:0000313" key="3">
    <source>
        <dbReference type="EMBL" id="GCB27266.1"/>
    </source>
</evidence>
<dbReference type="Proteomes" id="UP000286921">
    <property type="component" value="Unassembled WGS sequence"/>
</dbReference>
<feature type="compositionally biased region" description="Low complexity" evidence="1">
    <location>
        <begin position="346"/>
        <end position="364"/>
    </location>
</feature>
<dbReference type="STRING" id="105351.A0A401L6Y1"/>